<dbReference type="AlphaFoldDB" id="A0A6P1NV73"/>
<protein>
    <submittedName>
        <fullName evidence="2">Uncharacterized protein</fullName>
    </submittedName>
</protein>
<proteinExistence type="predicted"/>
<reference evidence="2 3" key="1">
    <citation type="submission" date="2020-01" db="EMBL/GenBank/DDBJ databases">
        <title>Pseudarthrobacter psychrotolerans sp. nov., isolated from antarctic soil.</title>
        <authorList>
            <person name="Shin Y."/>
            <person name="Park W."/>
        </authorList>
    </citation>
    <scope>NUCLEOTIDE SEQUENCE [LARGE SCALE GENOMIC DNA]</scope>
    <source>
        <strain evidence="2 3">YJ56</strain>
        <plasmid evidence="2 3">unnamed2</plasmid>
    </source>
</reference>
<evidence type="ECO:0000313" key="3">
    <source>
        <dbReference type="Proteomes" id="UP000464186"/>
    </source>
</evidence>
<feature type="region of interest" description="Disordered" evidence="1">
    <location>
        <begin position="24"/>
        <end position="71"/>
    </location>
</feature>
<gene>
    <name evidence="2" type="ORF">GU243_24070</name>
</gene>
<evidence type="ECO:0000313" key="2">
    <source>
        <dbReference type="EMBL" id="QHK22637.1"/>
    </source>
</evidence>
<organism evidence="2 3">
    <name type="scientific">Pseudarthrobacter psychrotolerans</name>
    <dbReference type="NCBI Taxonomy" id="2697569"/>
    <lineage>
        <taxon>Bacteria</taxon>
        <taxon>Bacillati</taxon>
        <taxon>Actinomycetota</taxon>
        <taxon>Actinomycetes</taxon>
        <taxon>Micrococcales</taxon>
        <taxon>Micrococcaceae</taxon>
        <taxon>Pseudarthrobacter</taxon>
    </lineage>
</organism>
<accession>A0A6P1NV73</accession>
<keyword evidence="3" id="KW-1185">Reference proteome</keyword>
<sequence>MGADHIRKLSTSIDGAQVSVVAHPDTGGAAGARFTPDPSELTSSSDVVPSSLPPTMVEQANKKISRANSTD</sequence>
<geneLocation type="plasmid" evidence="2 3">
    <name>unnamed2</name>
</geneLocation>
<feature type="compositionally biased region" description="Low complexity" evidence="1">
    <location>
        <begin position="39"/>
        <end position="55"/>
    </location>
</feature>
<dbReference type="KEGG" id="psey:GU243_24070"/>
<dbReference type="Proteomes" id="UP000464186">
    <property type="component" value="Plasmid unnamed2"/>
</dbReference>
<keyword evidence="2" id="KW-0614">Plasmid</keyword>
<dbReference type="EMBL" id="CP047900">
    <property type="protein sequence ID" value="QHK22637.1"/>
    <property type="molecule type" value="Genomic_DNA"/>
</dbReference>
<name>A0A6P1NV73_9MICC</name>
<evidence type="ECO:0000256" key="1">
    <source>
        <dbReference type="SAM" id="MobiDB-lite"/>
    </source>
</evidence>